<dbReference type="STRING" id="1548018.LS64_04705"/>
<dbReference type="RefSeq" id="WP_034571169.1">
    <property type="nucleotide sequence ID" value="NZ_JRMP02000025.1"/>
</dbReference>
<dbReference type="Pfam" id="PF16522">
    <property type="entry name" value="FliS_cochap"/>
    <property type="match status" value="1"/>
</dbReference>
<evidence type="ECO:0000313" key="3">
    <source>
        <dbReference type="Proteomes" id="UP000029714"/>
    </source>
</evidence>
<dbReference type="InterPro" id="IPR038315">
    <property type="entry name" value="FliS_cochap_sf"/>
</dbReference>
<dbReference type="OrthoDB" id="5321935at2"/>
<dbReference type="Proteomes" id="UP000477070">
    <property type="component" value="Unassembled WGS sequence"/>
</dbReference>
<evidence type="ECO:0000313" key="4">
    <source>
        <dbReference type="Proteomes" id="UP000477070"/>
    </source>
</evidence>
<dbReference type="InterPro" id="IPR032411">
    <property type="entry name" value="FliS_cochap"/>
</dbReference>
<dbReference type="Proteomes" id="UP000029714">
    <property type="component" value="Unassembled WGS sequence"/>
</dbReference>
<reference evidence="2 3" key="1">
    <citation type="journal article" date="2014" name="Genome Announc.">
        <title>Draft genome sequences of eight enterohepatic helicobacter species isolated from both laboratory and wild rodents.</title>
        <authorList>
            <person name="Sheh A."/>
            <person name="Shen Z."/>
            <person name="Fox J.G."/>
        </authorList>
    </citation>
    <scope>NUCLEOTIDE SEQUENCE [LARGE SCALE GENOMIC DNA]</scope>
    <source>
        <strain evidence="2 3">MIT 97-6194</strain>
    </source>
</reference>
<organism evidence="2 3">
    <name type="scientific">Helicobacter saguini</name>
    <dbReference type="NCBI Taxonomy" id="1548018"/>
    <lineage>
        <taxon>Bacteria</taxon>
        <taxon>Pseudomonadati</taxon>
        <taxon>Campylobacterota</taxon>
        <taxon>Epsilonproteobacteria</taxon>
        <taxon>Campylobacterales</taxon>
        <taxon>Helicobacteraceae</taxon>
        <taxon>Helicobacter</taxon>
    </lineage>
</organism>
<sequence>MDMLQTFKKHLSGLEGAEDIMLNATRQSKIQTHRFGEGIKAANELVGCLQVLSAKINKLQTIVSKIEFSLEEDSSDPANVNMSEILISQARDLIANTKFIDKYLFDTELSVSMGEHNVSFEMPSPVPFLDRREFSALNKYIDSKKEEIKASMEAIRVLSESNPNTTNVSPVSSVENLRGKTIGEALKLGNF</sequence>
<accession>A0A347VNP1</accession>
<keyword evidence="3" id="KW-1185">Reference proteome</keyword>
<dbReference type="AlphaFoldDB" id="A0A347VNP1"/>
<protein>
    <submittedName>
        <fullName evidence="2">Uncharacterized protein</fullName>
    </submittedName>
</protein>
<comment type="caution">
    <text evidence="2">The sequence shown here is derived from an EMBL/GenBank/DDBJ whole genome shotgun (WGS) entry which is preliminary data.</text>
</comment>
<reference evidence="2 3" key="2">
    <citation type="journal article" date="2016" name="Infect. Immun.">
        <title>Helicobacter saguini, a Novel Helicobacter Isolated from Cotton-Top Tamarins with Ulcerative Colitis, Has Proinflammatory Properties and Induces Typhlocolitis and Dysplasia in Gnotobiotic IL-10-/- Mice.</title>
        <authorList>
            <person name="Shen Z."/>
            <person name="Mannion A."/>
            <person name="Whary M.T."/>
            <person name="Muthupalani S."/>
            <person name="Sheh A."/>
            <person name="Feng Y."/>
            <person name="Gong G."/>
            <person name="Vandamme P."/>
            <person name="Holcombe H.R."/>
            <person name="Paster B.J."/>
            <person name="Fox J.G."/>
        </authorList>
    </citation>
    <scope>NUCLEOTIDE SEQUENCE [LARGE SCALE GENOMIC DNA]</scope>
    <source>
        <strain evidence="2 3">MIT 97-6194</strain>
    </source>
</reference>
<evidence type="ECO:0000313" key="2">
    <source>
        <dbReference type="EMBL" id="TLD91988.1"/>
    </source>
</evidence>
<proteinExistence type="predicted"/>
<name>A0A347VNP1_9HELI</name>
<evidence type="ECO:0000313" key="1">
    <source>
        <dbReference type="EMBL" id="MWV69987.1"/>
    </source>
</evidence>
<dbReference type="EMBL" id="JRMP02000025">
    <property type="protein sequence ID" value="TLD91988.1"/>
    <property type="molecule type" value="Genomic_DNA"/>
</dbReference>
<dbReference type="Gene3D" id="3.30.1120.180">
    <property type="entry name" value="Flagellar FLiS export co-chaperone, HP1076"/>
    <property type="match status" value="1"/>
</dbReference>
<dbReference type="EMBL" id="QBIU01000001">
    <property type="protein sequence ID" value="MWV69987.1"/>
    <property type="molecule type" value="Genomic_DNA"/>
</dbReference>
<gene>
    <name evidence="1" type="ORF">DCO61_08245</name>
    <name evidence="2" type="ORF">LS64_011045</name>
</gene>
<reference evidence="2" key="3">
    <citation type="submission" date="2018-04" db="EMBL/GenBank/DDBJ databases">
        <authorList>
            <person name="Sheh A."/>
            <person name="Shen Z."/>
            <person name="Mannion A.J."/>
            <person name="Fox J.G."/>
        </authorList>
    </citation>
    <scope>NUCLEOTIDE SEQUENCE</scope>
    <source>
        <strain evidence="2">MIT 97-6194</strain>
    </source>
</reference>
<reference evidence="1 4" key="4">
    <citation type="submission" date="2019-12" db="EMBL/GenBank/DDBJ databases">
        <title>Multi-Generational Helicobacter saguini Isolates.</title>
        <authorList>
            <person name="Mannion A."/>
            <person name="Shen Z."/>
            <person name="Fox J.G."/>
        </authorList>
    </citation>
    <scope>NUCLEOTIDE SEQUENCE [LARGE SCALE GENOMIC DNA]</scope>
    <source>
        <strain evidence="1">16-048</strain>
        <strain evidence="4">16-048 (F4)</strain>
    </source>
</reference>